<dbReference type="GO" id="GO:0004806">
    <property type="term" value="F:triacylglycerol lipase activity"/>
    <property type="evidence" value="ECO:0007669"/>
    <property type="project" value="TreeGrafter"/>
</dbReference>
<dbReference type="InterPro" id="IPR050471">
    <property type="entry name" value="AB_hydrolase"/>
</dbReference>
<dbReference type="Gene3D" id="3.40.50.1820">
    <property type="entry name" value="alpha/beta hydrolase"/>
    <property type="match status" value="1"/>
</dbReference>
<dbReference type="Pfam" id="PF00561">
    <property type="entry name" value="Abhydrolase_1"/>
    <property type="match status" value="1"/>
</dbReference>
<gene>
    <name evidence="2" type="ORF">C5O18_07615</name>
</gene>
<dbReference type="PANTHER" id="PTHR43433">
    <property type="entry name" value="HYDROLASE, ALPHA/BETA FOLD FAMILY PROTEIN"/>
    <property type="match status" value="1"/>
</dbReference>
<evidence type="ECO:0000313" key="2">
    <source>
        <dbReference type="EMBL" id="PQA37182.1"/>
    </source>
</evidence>
<dbReference type="SUPFAM" id="SSF53474">
    <property type="entry name" value="alpha/beta-Hydrolases"/>
    <property type="match status" value="1"/>
</dbReference>
<sequence length="303" mass="33029">MEIRRGVAEANGLELAYEDMGDVLHPPVLLIMGLSAQLSLWPLGFCEQLVKQGYRVIRFDNRDIGLSSKLSQLKVRGPVWQRMLRAQLGLPSPVPYTLHDMAADVRGLLDFLQIPSAHIVGASMGGMITQVFAATWPERVRSVGIIFSSTNQALLPPPKPSALKPLMSGPGKGATREQIIAHSMHFMRVIGGPKYPHTEDELRTLATTMYERSYHPAGVVRQFNAILGTGSLRSLAKRIDKPAVVIHGLSDPLVRPACGKAVARAIPDSRLVLIPGMGHDLPAGVWPQITHALVVNFKRGSAR</sequence>
<dbReference type="InterPro" id="IPR000073">
    <property type="entry name" value="AB_hydrolase_1"/>
</dbReference>
<evidence type="ECO:0000259" key="1">
    <source>
        <dbReference type="Pfam" id="PF00561"/>
    </source>
</evidence>
<feature type="domain" description="AB hydrolase-1" evidence="1">
    <location>
        <begin position="26"/>
        <end position="280"/>
    </location>
</feature>
<name>A0A2P6ARI2_9GAMM</name>
<reference evidence="3" key="1">
    <citation type="submission" date="2018-02" db="EMBL/GenBank/DDBJ databases">
        <title>Genome sequencing of Solimonas sp. HR-BB.</title>
        <authorList>
            <person name="Lee Y."/>
            <person name="Jeon C.O."/>
        </authorList>
    </citation>
    <scope>NUCLEOTIDE SEQUENCE [LARGE SCALE GENOMIC DNA]</scope>
    <source>
        <strain evidence="3">HR-E</strain>
    </source>
</reference>
<evidence type="ECO:0000313" key="3">
    <source>
        <dbReference type="Proteomes" id="UP000243900"/>
    </source>
</evidence>
<dbReference type="RefSeq" id="WP_105192877.1">
    <property type="nucleotide sequence ID" value="NZ_PTQZ01000191.1"/>
</dbReference>
<dbReference type="PANTHER" id="PTHR43433:SF5">
    <property type="entry name" value="AB HYDROLASE-1 DOMAIN-CONTAINING PROTEIN"/>
    <property type="match status" value="1"/>
</dbReference>
<dbReference type="GO" id="GO:0046503">
    <property type="term" value="P:glycerolipid catabolic process"/>
    <property type="evidence" value="ECO:0007669"/>
    <property type="project" value="TreeGrafter"/>
</dbReference>
<accession>A0A2P6ARI2</accession>
<keyword evidence="3" id="KW-1185">Reference proteome</keyword>
<comment type="caution">
    <text evidence="2">The sequence shown here is derived from an EMBL/GenBank/DDBJ whole genome shotgun (WGS) entry which is preliminary data.</text>
</comment>
<proteinExistence type="predicted"/>
<keyword evidence="2" id="KW-0378">Hydrolase</keyword>
<dbReference type="OrthoDB" id="9798888at2"/>
<dbReference type="EMBL" id="PTQZ01000191">
    <property type="protein sequence ID" value="PQA37182.1"/>
    <property type="molecule type" value="Genomic_DNA"/>
</dbReference>
<organism evidence="2 3">
    <name type="scientific">Amnimonas aquatica</name>
    <dbReference type="NCBI Taxonomy" id="2094561"/>
    <lineage>
        <taxon>Bacteria</taxon>
        <taxon>Pseudomonadati</taxon>
        <taxon>Pseudomonadota</taxon>
        <taxon>Gammaproteobacteria</taxon>
        <taxon>Moraxellales</taxon>
        <taxon>Moraxellaceae</taxon>
        <taxon>Amnimonas</taxon>
    </lineage>
</organism>
<protein>
    <submittedName>
        <fullName evidence="2">Alpha/beta hydrolase</fullName>
    </submittedName>
</protein>
<dbReference type="InterPro" id="IPR029058">
    <property type="entry name" value="AB_hydrolase_fold"/>
</dbReference>
<dbReference type="Proteomes" id="UP000243900">
    <property type="component" value="Unassembled WGS sequence"/>
</dbReference>
<dbReference type="AlphaFoldDB" id="A0A2P6ARI2"/>